<name>A0A0H3A8Y8_NITV4</name>
<dbReference type="HOGENOM" id="CLU_074061_0_0_7"/>
<feature type="coiled-coil region" evidence="1">
    <location>
        <begin position="95"/>
        <end position="146"/>
    </location>
</feature>
<accession>A0A0H3A8Y8</accession>
<gene>
    <name evidence="3" type="ordered locus">Dvul_2072</name>
</gene>
<evidence type="ECO:0000313" key="3">
    <source>
        <dbReference type="EMBL" id="ABM29088.1"/>
    </source>
</evidence>
<protein>
    <recommendedName>
        <fullName evidence="5">Magnesium transporter MgtE intracellular domain-containing protein</fullName>
    </recommendedName>
</protein>
<organism evidence="3 4">
    <name type="scientific">Nitratidesulfovibrio vulgaris (strain DP4)</name>
    <name type="common">Desulfovibrio vulgaris</name>
    <dbReference type="NCBI Taxonomy" id="391774"/>
    <lineage>
        <taxon>Bacteria</taxon>
        <taxon>Pseudomonadati</taxon>
        <taxon>Thermodesulfobacteriota</taxon>
        <taxon>Desulfovibrionia</taxon>
        <taxon>Desulfovibrionales</taxon>
        <taxon>Desulfovibrionaceae</taxon>
        <taxon>Nitratidesulfovibrio</taxon>
    </lineage>
</organism>
<dbReference type="Proteomes" id="UP000009173">
    <property type="component" value="Chromosome"/>
</dbReference>
<feature type="compositionally biased region" description="Low complexity" evidence="2">
    <location>
        <begin position="74"/>
        <end position="89"/>
    </location>
</feature>
<proteinExistence type="predicted"/>
<reference evidence="4" key="1">
    <citation type="journal article" date="2009" name="Environ. Microbiol.">
        <title>Contribution of mobile genetic elements to Desulfovibrio vulgaris genome plasticity.</title>
        <authorList>
            <person name="Walker C.B."/>
            <person name="Stolyar S."/>
            <person name="Chivian D."/>
            <person name="Pinel N."/>
            <person name="Gabster J.A."/>
            <person name="Dehal P.S."/>
            <person name="He Z."/>
            <person name="Yang Z.K."/>
            <person name="Yen H.C."/>
            <person name="Zhou J."/>
            <person name="Wall J.D."/>
            <person name="Hazen T.C."/>
            <person name="Arkin A.P."/>
            <person name="Stahl D.A."/>
        </authorList>
    </citation>
    <scope>NUCLEOTIDE SEQUENCE [LARGE SCALE GENOMIC DNA]</scope>
    <source>
        <strain evidence="4">DP4</strain>
    </source>
</reference>
<evidence type="ECO:0000256" key="2">
    <source>
        <dbReference type="SAM" id="MobiDB-lite"/>
    </source>
</evidence>
<evidence type="ECO:0000313" key="4">
    <source>
        <dbReference type="Proteomes" id="UP000009173"/>
    </source>
</evidence>
<keyword evidence="1" id="KW-0175">Coiled coil</keyword>
<dbReference type="EMBL" id="CP000527">
    <property type="protein sequence ID" value="ABM29088.1"/>
    <property type="molecule type" value="Genomic_DNA"/>
</dbReference>
<dbReference type="AlphaFoldDB" id="A0A0H3A8Y8"/>
<evidence type="ECO:0000256" key="1">
    <source>
        <dbReference type="SAM" id="Coils"/>
    </source>
</evidence>
<feature type="region of interest" description="Disordered" evidence="2">
    <location>
        <begin position="74"/>
        <end position="93"/>
    </location>
</feature>
<sequence length="214" mass="23386">MFVAAIKLSLLLGLALDLPEMLRPLLGEALTSVASLTAPHKVQEIPAPQTPPADAPAARGKASAPGMGVAMAAEATPPQTTQPEIPTPAGDLMNRETLQRKQEDLSRREQELRQLQHQVDTRLEELQSLESKLQAMIKEAQGMKDEKFRHLVDVYTNMKAKQAAAVLETLDERIAVKILAGMRGRQAGEILTFVDAKKAARLSEALTRMQLPLE</sequence>
<evidence type="ECO:0008006" key="5">
    <source>
        <dbReference type="Google" id="ProtNLM"/>
    </source>
</evidence>
<feature type="region of interest" description="Disordered" evidence="2">
    <location>
        <begin position="44"/>
        <end position="63"/>
    </location>
</feature>
<dbReference type="KEGG" id="dvl:Dvul_2072"/>
<dbReference type="SUPFAM" id="SSF158791">
    <property type="entry name" value="MgtE N-terminal domain-like"/>
    <property type="match status" value="1"/>
</dbReference>